<gene>
    <name evidence="1" type="ORF">KK062_06765</name>
</gene>
<name>A0AAP2DY45_9BACT</name>
<dbReference type="RefSeq" id="WP_254083505.1">
    <property type="nucleotide sequence ID" value="NZ_JAHESE010000004.1"/>
</dbReference>
<dbReference type="AlphaFoldDB" id="A0AAP2DY45"/>
<reference evidence="1 2" key="1">
    <citation type="submission" date="2021-05" db="EMBL/GenBank/DDBJ databases">
        <title>A Polyphasic approach of four new species of the genus Ohtaekwangia: Ohtaekwangia histidinii sp. nov., Ohtaekwangia cretensis sp. nov., Ohtaekwangia indiensis sp. nov., Ohtaekwangia reichenbachii sp. nov. from diverse environment.</title>
        <authorList>
            <person name="Octaviana S."/>
        </authorList>
    </citation>
    <scope>NUCLEOTIDE SEQUENCE [LARGE SCALE GENOMIC DNA]</scope>
    <source>
        <strain evidence="1 2">PWU5</strain>
    </source>
</reference>
<sequence length="111" mass="13186">MSISHHFPKFVKLLKEENVNIDLLVEQVEECIAYFQSGYSSPGTDEMDLSNNPEYKRLIFFHHLLLSIRTHFYGTIAAQALCDNDVREQRKLENFEIFLRAFNMRFKDRIL</sequence>
<keyword evidence="2" id="KW-1185">Reference proteome</keyword>
<comment type="caution">
    <text evidence="1">The sequence shown here is derived from an EMBL/GenBank/DDBJ whole genome shotgun (WGS) entry which is preliminary data.</text>
</comment>
<evidence type="ECO:0000313" key="1">
    <source>
        <dbReference type="EMBL" id="MBT1707914.1"/>
    </source>
</evidence>
<dbReference type="EMBL" id="JAHESE010000004">
    <property type="protein sequence ID" value="MBT1707914.1"/>
    <property type="molecule type" value="Genomic_DNA"/>
</dbReference>
<organism evidence="1 2">
    <name type="scientific">Dawidia cretensis</name>
    <dbReference type="NCBI Taxonomy" id="2782350"/>
    <lineage>
        <taxon>Bacteria</taxon>
        <taxon>Pseudomonadati</taxon>
        <taxon>Bacteroidota</taxon>
        <taxon>Cytophagia</taxon>
        <taxon>Cytophagales</taxon>
        <taxon>Chryseotaleaceae</taxon>
        <taxon>Dawidia</taxon>
    </lineage>
</organism>
<evidence type="ECO:0000313" key="2">
    <source>
        <dbReference type="Proteomes" id="UP001319080"/>
    </source>
</evidence>
<protein>
    <submittedName>
        <fullName evidence="1">Uncharacterized protein</fullName>
    </submittedName>
</protein>
<accession>A0AAP2DY45</accession>
<dbReference type="Proteomes" id="UP001319080">
    <property type="component" value="Unassembled WGS sequence"/>
</dbReference>
<proteinExistence type="predicted"/>